<sequence length="132" mass="15758">IFGFFFEYISNIIKIFDSNHRRGRNESSKEEEENDTKFHLEKLMNYSKNAIVELEENSKFYILQQSNKGPTKCCYDKMNLPFVTHFYFIKSFGIRLGVKVNKGSVNWSFTKRTPFEINLIFDDDHKLQFAKF</sequence>
<keyword evidence="2" id="KW-1185">Reference proteome</keyword>
<dbReference type="AlphaFoldDB" id="A0A3M7Q8D3"/>
<evidence type="ECO:0000313" key="2">
    <source>
        <dbReference type="Proteomes" id="UP000276133"/>
    </source>
</evidence>
<name>A0A3M7Q8D3_BRAPC</name>
<feature type="non-terminal residue" evidence="1">
    <location>
        <position position="1"/>
    </location>
</feature>
<dbReference type="Proteomes" id="UP000276133">
    <property type="component" value="Unassembled WGS sequence"/>
</dbReference>
<comment type="caution">
    <text evidence="1">The sequence shown here is derived from an EMBL/GenBank/DDBJ whole genome shotgun (WGS) entry which is preliminary data.</text>
</comment>
<dbReference type="EMBL" id="REGN01007114">
    <property type="protein sequence ID" value="RNA07241.1"/>
    <property type="molecule type" value="Genomic_DNA"/>
</dbReference>
<organism evidence="1 2">
    <name type="scientific">Brachionus plicatilis</name>
    <name type="common">Marine rotifer</name>
    <name type="synonym">Brachionus muelleri</name>
    <dbReference type="NCBI Taxonomy" id="10195"/>
    <lineage>
        <taxon>Eukaryota</taxon>
        <taxon>Metazoa</taxon>
        <taxon>Spiralia</taxon>
        <taxon>Gnathifera</taxon>
        <taxon>Rotifera</taxon>
        <taxon>Eurotatoria</taxon>
        <taxon>Monogononta</taxon>
        <taxon>Pseudotrocha</taxon>
        <taxon>Ploima</taxon>
        <taxon>Brachionidae</taxon>
        <taxon>Brachionus</taxon>
    </lineage>
</organism>
<gene>
    <name evidence="1" type="ORF">BpHYR1_025276</name>
</gene>
<proteinExistence type="predicted"/>
<reference evidence="1 2" key="1">
    <citation type="journal article" date="2018" name="Sci. Rep.">
        <title>Genomic signatures of local adaptation to the degree of environmental predictability in rotifers.</title>
        <authorList>
            <person name="Franch-Gras L."/>
            <person name="Hahn C."/>
            <person name="Garcia-Roger E.M."/>
            <person name="Carmona M.J."/>
            <person name="Serra M."/>
            <person name="Gomez A."/>
        </authorList>
    </citation>
    <scope>NUCLEOTIDE SEQUENCE [LARGE SCALE GENOMIC DNA]</scope>
    <source>
        <strain evidence="1">HYR1</strain>
    </source>
</reference>
<accession>A0A3M7Q8D3</accession>
<evidence type="ECO:0000313" key="1">
    <source>
        <dbReference type="EMBL" id="RNA07241.1"/>
    </source>
</evidence>
<protein>
    <submittedName>
        <fullName evidence="1">Uncharacterized protein</fullName>
    </submittedName>
</protein>